<accession>A0A839E870</accession>
<dbReference type="CDD" id="cd05276">
    <property type="entry name" value="p53_inducible_oxidoreductase"/>
    <property type="match status" value="1"/>
</dbReference>
<evidence type="ECO:0000256" key="2">
    <source>
        <dbReference type="ARBA" id="ARBA00023002"/>
    </source>
</evidence>
<dbReference type="SUPFAM" id="SSF50129">
    <property type="entry name" value="GroES-like"/>
    <property type="match status" value="1"/>
</dbReference>
<dbReference type="Pfam" id="PF08240">
    <property type="entry name" value="ADH_N"/>
    <property type="match status" value="1"/>
</dbReference>
<dbReference type="InterPro" id="IPR002364">
    <property type="entry name" value="Quin_OxRdtase/zeta-crystal_CS"/>
</dbReference>
<feature type="domain" description="Enoyl reductase (ER)" evidence="3">
    <location>
        <begin position="34"/>
        <end position="347"/>
    </location>
</feature>
<keyword evidence="2 4" id="KW-0560">Oxidoreductase</keyword>
<evidence type="ECO:0000259" key="3">
    <source>
        <dbReference type="SMART" id="SM00829"/>
    </source>
</evidence>
<keyword evidence="5" id="KW-1185">Reference proteome</keyword>
<dbReference type="GO" id="GO:0003960">
    <property type="term" value="F:quinone reductase (NADPH) activity"/>
    <property type="evidence" value="ECO:0007669"/>
    <property type="project" value="UniProtKB-EC"/>
</dbReference>
<dbReference type="Proteomes" id="UP000569329">
    <property type="component" value="Unassembled WGS sequence"/>
</dbReference>
<dbReference type="GO" id="GO:0070402">
    <property type="term" value="F:NADPH binding"/>
    <property type="evidence" value="ECO:0007669"/>
    <property type="project" value="TreeGrafter"/>
</dbReference>
<dbReference type="SMART" id="SM00829">
    <property type="entry name" value="PKS_ER"/>
    <property type="match status" value="1"/>
</dbReference>
<dbReference type="AlphaFoldDB" id="A0A839E870"/>
<keyword evidence="1" id="KW-0521">NADP</keyword>
<protein>
    <submittedName>
        <fullName evidence="4">NADPH2:quinone reductase</fullName>
        <ecNumber evidence="4">1.6.5.5</ecNumber>
    </submittedName>
</protein>
<dbReference type="Gene3D" id="3.90.180.10">
    <property type="entry name" value="Medium-chain alcohol dehydrogenases, catalytic domain"/>
    <property type="match status" value="1"/>
</dbReference>
<dbReference type="InterPro" id="IPR013149">
    <property type="entry name" value="ADH-like_C"/>
</dbReference>
<dbReference type="InterPro" id="IPR036291">
    <property type="entry name" value="NAD(P)-bd_dom_sf"/>
</dbReference>
<dbReference type="PROSITE" id="PS01162">
    <property type="entry name" value="QOR_ZETA_CRYSTAL"/>
    <property type="match status" value="1"/>
</dbReference>
<name>A0A839E870_9PSEU</name>
<gene>
    <name evidence="4" type="ORF">FHX42_004867</name>
</gene>
<dbReference type="GO" id="GO:0008270">
    <property type="term" value="F:zinc ion binding"/>
    <property type="evidence" value="ECO:0007669"/>
    <property type="project" value="InterPro"/>
</dbReference>
<dbReference type="Pfam" id="PF00107">
    <property type="entry name" value="ADH_zinc_N"/>
    <property type="match status" value="1"/>
</dbReference>
<organism evidence="4 5">
    <name type="scientific">Halosaccharopolyspora lacisalsi</name>
    <dbReference type="NCBI Taxonomy" id="1000566"/>
    <lineage>
        <taxon>Bacteria</taxon>
        <taxon>Bacillati</taxon>
        <taxon>Actinomycetota</taxon>
        <taxon>Actinomycetes</taxon>
        <taxon>Pseudonocardiales</taxon>
        <taxon>Pseudonocardiaceae</taxon>
        <taxon>Halosaccharopolyspora</taxon>
    </lineage>
</organism>
<sequence length="350" mass="36281">MPVLPDSAAYASWATPHERATVGGMEAITIREPGAPDVLEWTERPTPKPGRGEVAIDVVAAGINRADLSQRQGNYPPPKGASDVLGLECSGTIAALGEGVAGRQIGDQVCALLAGGGYAERVVVPDEQILPAPAGIDLVDAAGLPEVLCTVWSNVVMEAGLRGGQVLLVHGGSGGIGTAAIQIGRALGARVAATAGSAESLRLCRELGAELAISYSEQDFVEEIKQLGGADVVLDNMGASYLDRNLSALAPDGHLAVIGMQGGRRAELDIGKMLVKRLHMSALGLRGRPVEGPHGKAAIVADVRERLWPLVERGTVRPPVHSRTPMPEAARAHEMLEAGGVHGKILLTVP</sequence>
<comment type="caution">
    <text evidence="4">The sequence shown here is derived from an EMBL/GenBank/DDBJ whole genome shotgun (WGS) entry which is preliminary data.</text>
</comment>
<dbReference type="Gene3D" id="3.40.50.720">
    <property type="entry name" value="NAD(P)-binding Rossmann-like Domain"/>
    <property type="match status" value="1"/>
</dbReference>
<dbReference type="EMBL" id="JACGWZ010000008">
    <property type="protein sequence ID" value="MBA8827471.1"/>
    <property type="molecule type" value="Genomic_DNA"/>
</dbReference>
<dbReference type="SUPFAM" id="SSF51735">
    <property type="entry name" value="NAD(P)-binding Rossmann-fold domains"/>
    <property type="match status" value="1"/>
</dbReference>
<dbReference type="InterPro" id="IPR020843">
    <property type="entry name" value="ER"/>
</dbReference>
<dbReference type="InterPro" id="IPR011032">
    <property type="entry name" value="GroES-like_sf"/>
</dbReference>
<dbReference type="EC" id="1.6.5.5" evidence="4"/>
<dbReference type="PANTHER" id="PTHR48106">
    <property type="entry name" value="QUINONE OXIDOREDUCTASE PIG3-RELATED"/>
    <property type="match status" value="1"/>
</dbReference>
<proteinExistence type="predicted"/>
<evidence type="ECO:0000313" key="5">
    <source>
        <dbReference type="Proteomes" id="UP000569329"/>
    </source>
</evidence>
<evidence type="ECO:0000256" key="1">
    <source>
        <dbReference type="ARBA" id="ARBA00022857"/>
    </source>
</evidence>
<evidence type="ECO:0000313" key="4">
    <source>
        <dbReference type="EMBL" id="MBA8827471.1"/>
    </source>
</evidence>
<dbReference type="NCBIfam" id="TIGR02824">
    <property type="entry name" value="quinone_pig3"/>
    <property type="match status" value="1"/>
</dbReference>
<dbReference type="InterPro" id="IPR014189">
    <property type="entry name" value="Quinone_OxRdtase_PIG3"/>
</dbReference>
<reference evidence="4 5" key="1">
    <citation type="submission" date="2020-07" db="EMBL/GenBank/DDBJ databases">
        <title>Sequencing the genomes of 1000 actinobacteria strains.</title>
        <authorList>
            <person name="Klenk H.-P."/>
        </authorList>
    </citation>
    <scope>NUCLEOTIDE SEQUENCE [LARGE SCALE GENOMIC DNA]</scope>
    <source>
        <strain evidence="4 5">DSM 45975</strain>
    </source>
</reference>
<dbReference type="InterPro" id="IPR013154">
    <property type="entry name" value="ADH-like_N"/>
</dbReference>
<dbReference type="PANTHER" id="PTHR48106:SF8">
    <property type="entry name" value="OS02G0805600 PROTEIN"/>
    <property type="match status" value="1"/>
</dbReference>